<dbReference type="OrthoDB" id="267036at2759"/>
<feature type="region of interest" description="Disordered" evidence="1">
    <location>
        <begin position="18"/>
        <end position="43"/>
    </location>
</feature>
<dbReference type="AlphaFoldDB" id="A0A3S7WPD6"/>
<dbReference type="VEuPathDB" id="TriTrypDB:LdCL_060009500"/>
<evidence type="ECO:0000313" key="6">
    <source>
        <dbReference type="Proteomes" id="UP000274082"/>
    </source>
</evidence>
<organism evidence="2 6">
    <name type="scientific">Leishmania donovani</name>
    <dbReference type="NCBI Taxonomy" id="5661"/>
    <lineage>
        <taxon>Eukaryota</taxon>
        <taxon>Discoba</taxon>
        <taxon>Euglenozoa</taxon>
        <taxon>Kinetoplastea</taxon>
        <taxon>Metakinetoplastina</taxon>
        <taxon>Trypanosomatida</taxon>
        <taxon>Trypanosomatidae</taxon>
        <taxon>Leishmaniinae</taxon>
        <taxon>Leishmania</taxon>
    </lineage>
</organism>
<dbReference type="Proteomes" id="UP000318447">
    <property type="component" value="Unassembled WGS sequence"/>
</dbReference>
<accession>A0A3S7WPD6</accession>
<evidence type="ECO:0000313" key="3">
    <source>
        <dbReference type="EMBL" id="CBZ31627.1"/>
    </source>
</evidence>
<proteinExistence type="predicted"/>
<evidence type="ECO:0000313" key="2">
    <source>
        <dbReference type="EMBL" id="AYU76074.1"/>
    </source>
</evidence>
<dbReference type="Proteomes" id="UP000274082">
    <property type="component" value="Chromosome 6"/>
</dbReference>
<feature type="region of interest" description="Disordered" evidence="1">
    <location>
        <begin position="336"/>
        <end position="361"/>
    </location>
</feature>
<evidence type="ECO:0000313" key="5">
    <source>
        <dbReference type="Proteomes" id="UP000008980"/>
    </source>
</evidence>
<feature type="region of interest" description="Disordered" evidence="1">
    <location>
        <begin position="503"/>
        <end position="572"/>
    </location>
</feature>
<evidence type="ECO:0000313" key="4">
    <source>
        <dbReference type="EMBL" id="TPP54862.1"/>
    </source>
</evidence>
<reference evidence="3" key="2">
    <citation type="submission" date="2011-01" db="EMBL/GenBank/DDBJ databases">
        <authorList>
            <person name="Zhao B.P."/>
            <person name="Ren Z.A."/>
            <person name="Li C.D."/>
        </authorList>
    </citation>
    <scope>NUCLEOTIDE SEQUENCE</scope>
    <source>
        <strain evidence="3">BPK282A1</strain>
    </source>
</reference>
<dbReference type="VEuPathDB" id="TriTrypDB:LdBPK_060440.1"/>
<feature type="compositionally biased region" description="Polar residues" evidence="1">
    <location>
        <begin position="559"/>
        <end position="572"/>
    </location>
</feature>
<feature type="compositionally biased region" description="Gly residues" evidence="1">
    <location>
        <begin position="22"/>
        <end position="38"/>
    </location>
</feature>
<dbReference type="OMA" id="EMNPLQC"/>
<dbReference type="EMBL" id="FR799593">
    <property type="protein sequence ID" value="CBZ31627.1"/>
    <property type="molecule type" value="Genomic_DNA"/>
</dbReference>
<evidence type="ECO:0000256" key="1">
    <source>
        <dbReference type="SAM" id="MobiDB-lite"/>
    </source>
</evidence>
<dbReference type="VEuPathDB" id="TriTrypDB:LDHU3_06.0540"/>
<accession>E9B8Q4</accession>
<feature type="region of interest" description="Disordered" evidence="1">
    <location>
        <begin position="281"/>
        <end position="302"/>
    </location>
</feature>
<gene>
    <name evidence="4" type="ORF">CGC21_24345</name>
    <name evidence="3" type="ORF">LDBPK_060440</name>
    <name evidence="2" type="ORF">LdCL_060009500</name>
</gene>
<sequence>MIPALNMNSIHRHTTVAIPAVGGSGGTGLNSSGSGSGGARLATGRQISPRTSYLTSTGETSSLPAAHLQRRAADVANVLEMNPLQCHSVADLQRKLIETAEWVVKLRHWYTHQLQERDLWCESRLRGLEDSFHAALAASAAAGTAHATAGAGAVYTATEDSFTEHAAPSTISASRAVASGAPASSAIAATASASADKEAGSGTPLRHRSRAHKNSASEASEAGANTANSSHPVKRNQSSSAGTAAGVAGGGNSGDRCSSAPLRAGPPKRSALLPIAQGRLTASAGSPGRQPLHPEDNEPPCTSVATTVIDRGESRPTLAARAVAVTTPVIVEGDYDASGVPHHPSASPHPRGSRAGSLSLPSSAVRTQVNGIPAAGAIRLRRDVHSSRTPLSGRPSSANALLLAAGAATESSGRFSARAGGSGGRRSDVAQSERRQYYASLSRTGSGSINISVPHYAQYLDVSTSRNPIAAEVNTGNSATDVAAPAFHKTAPRFSNYLYLLTSGDDNHTRKPKRRSLSSSGGRHASRVYTTSGAKQNAMGRGASSQNRKGTGNADASRHSSPTCFIRQQSWT</sequence>
<reference evidence="3 5" key="1">
    <citation type="journal article" date="2011" name="Genome Res.">
        <title>Whole genome sequencing of multiple Leishmania donovani clinical isolates provides insights into population structure and mechanisms of drug resistance.</title>
        <authorList>
            <person name="Downing T."/>
            <person name="Imamura H."/>
            <person name="Decuypere S."/>
            <person name="Clark T.G."/>
            <person name="Coombs G.H."/>
            <person name="Cotton J.A."/>
            <person name="Hilley J.D."/>
            <person name="de Doncker S."/>
            <person name="Maes I."/>
            <person name="Mottram J.C."/>
            <person name="Quail M.A."/>
            <person name="Rijal S."/>
            <person name="Sanders M."/>
            <person name="Schonian G."/>
            <person name="Stark O."/>
            <person name="Sundar S."/>
            <person name="Vanaerschot M."/>
            <person name="Hertz-Fowler C."/>
            <person name="Dujardin J.C."/>
            <person name="Berriman M."/>
        </authorList>
    </citation>
    <scope>NUCLEOTIDE SEQUENCE [LARGE SCALE GENOMIC DNA]</scope>
    <source>
        <strain evidence="3 5">BPK282A1</strain>
    </source>
</reference>
<name>A0A3S7WPD6_LEIDO</name>
<keyword evidence="6" id="KW-1185">Reference proteome</keyword>
<reference evidence="5" key="3">
    <citation type="submission" date="2011-02" db="EMBL/GenBank/DDBJ databases">
        <title>Whole genome sequencing of Leishmania donovani clinical lines reveals dynamic variation related to drug resistance.</title>
        <authorList>
            <person name="Downing T."/>
            <person name="Imamura H."/>
            <person name="Sanders M."/>
            <person name="Decuypere S."/>
            <person name="Hertz-Fowler C."/>
            <person name="Clark T.G."/>
            <person name="Rijal S."/>
            <person name="Sundar S."/>
            <person name="Quail M.A."/>
            <person name="De Doncker S."/>
            <person name="Maes I."/>
            <person name="Vanaerschot M."/>
            <person name="Stark O."/>
            <person name="Schonian G."/>
            <person name="Dujardin J.C."/>
            <person name="Berriman M."/>
        </authorList>
    </citation>
    <scope>NUCLEOTIDE SEQUENCE [LARGE SCALE GENOMIC DNA]</scope>
    <source>
        <strain evidence="5">BPK282A1</strain>
    </source>
</reference>
<reference evidence="2 6" key="4">
    <citation type="journal article" date="2018" name="Sci. Rep.">
        <title>A complete Leishmania donovani reference genome identifies novel genetic variations associated with virulence.</title>
        <authorList>
            <person name="Lypaczewski P."/>
            <person name="Hoshizaki J."/>
            <person name="Zhang W.-W."/>
            <person name="McCall L.-I."/>
            <person name="Torcivia-Rodriguez J."/>
            <person name="Simonyan V."/>
            <person name="Kaur A."/>
            <person name="Dewar K."/>
            <person name="Matlashewski G."/>
        </authorList>
    </citation>
    <scope>NUCLEOTIDE SEQUENCE [LARGE SCALE GENOMIC DNA]</scope>
    <source>
        <strain evidence="2 6">LdCL</strain>
    </source>
</reference>
<protein>
    <submittedName>
        <fullName evidence="2">Uncharacterized protein</fullName>
    </submittedName>
</protein>
<dbReference type="GeneID" id="13391654"/>
<dbReference type="EMBL" id="RHLC01000039">
    <property type="protein sequence ID" value="TPP54862.1"/>
    <property type="molecule type" value="Genomic_DNA"/>
</dbReference>
<evidence type="ECO:0000313" key="7">
    <source>
        <dbReference type="Proteomes" id="UP000318447"/>
    </source>
</evidence>
<dbReference type="EMBL" id="CP029505">
    <property type="protein sequence ID" value="AYU76074.1"/>
    <property type="molecule type" value="Genomic_DNA"/>
</dbReference>
<reference evidence="7" key="5">
    <citation type="submission" date="2019-02" db="EMBL/GenBank/DDBJ databases">
        <title>FDA dAtabase for Regulatory Grade micrObial Sequences (FDA-ARGOS): Supporting development and validation of Infectious Disease Dx tests.</title>
        <authorList>
            <person name="Duncan R."/>
            <person name="Fisher C."/>
            <person name="Tallon L."/>
            <person name="Sadzewicz L."/>
            <person name="Sengamalay N."/>
            <person name="Ott S."/>
            <person name="Godinez A."/>
            <person name="Nagaraj S."/>
            <person name="Vavikolanu K."/>
            <person name="Nadendla S."/>
            <person name="Aluvathingal J."/>
            <person name="Sichtig H."/>
        </authorList>
    </citation>
    <scope>NUCLEOTIDE SEQUENCE [LARGE SCALE GENOMIC DNA]</scope>
    <source>
        <strain evidence="7">FDAARGOS_361</strain>
    </source>
</reference>
<dbReference type="KEGG" id="ldo:LDBPK_060440"/>
<feature type="region of interest" description="Disordered" evidence="1">
    <location>
        <begin position="192"/>
        <end position="269"/>
    </location>
</feature>
<reference evidence="4" key="6">
    <citation type="submission" date="2019-02" db="EMBL/GenBank/DDBJ databases">
        <title>FDA dAtabase for Regulatory Grade micrObial Sequences (FDA-ARGOS): Supporting development and validation of Infectious Disease Dx tests.</title>
        <authorList>
            <person name="Duncan R."/>
            <person name="Fisher C."/>
            <person name="Tallon L.J."/>
            <person name="Sadzewicz L."/>
            <person name="Sengamalay N."/>
            <person name="Ott S."/>
            <person name="Godinez A."/>
            <person name="Nagaraj S."/>
            <person name="Nadendla S."/>
            <person name="Sichtig H."/>
        </authorList>
    </citation>
    <scope>NUCLEOTIDE SEQUENCE</scope>
    <source>
        <strain evidence="4">FDAARGOS_361</strain>
    </source>
</reference>
<feature type="compositionally biased region" description="Low complexity" evidence="1">
    <location>
        <begin position="214"/>
        <end position="230"/>
    </location>
</feature>
<dbReference type="Proteomes" id="UP000008980">
    <property type="component" value="Chromosome 6"/>
</dbReference>
<dbReference type="RefSeq" id="XP_003858350.1">
    <property type="nucleotide sequence ID" value="XM_003858302.1"/>
</dbReference>